<dbReference type="InParanoid" id="A0A136J8R0"/>
<gene>
    <name evidence="2" type="ORF">Micbo1qcDRAFT_183222</name>
</gene>
<protein>
    <submittedName>
        <fullName evidence="2">Heterokaryon incompatibility</fullName>
    </submittedName>
</protein>
<organism evidence="2 3">
    <name type="scientific">Microdochium bolleyi</name>
    <dbReference type="NCBI Taxonomy" id="196109"/>
    <lineage>
        <taxon>Eukaryota</taxon>
        <taxon>Fungi</taxon>
        <taxon>Dikarya</taxon>
        <taxon>Ascomycota</taxon>
        <taxon>Pezizomycotina</taxon>
        <taxon>Sordariomycetes</taxon>
        <taxon>Xylariomycetidae</taxon>
        <taxon>Xylariales</taxon>
        <taxon>Microdochiaceae</taxon>
        <taxon>Microdochium</taxon>
    </lineage>
</organism>
<reference evidence="3" key="1">
    <citation type="submission" date="2016-02" db="EMBL/GenBank/DDBJ databases">
        <title>Draft genome sequence of Microdochium bolleyi, a fungal endophyte of beachgrass.</title>
        <authorList>
            <consortium name="DOE Joint Genome Institute"/>
            <person name="David A.S."/>
            <person name="May G."/>
            <person name="Haridas S."/>
            <person name="Lim J."/>
            <person name="Wang M."/>
            <person name="Labutti K."/>
            <person name="Lipzen A."/>
            <person name="Barry K."/>
            <person name="Grigoriev I.V."/>
        </authorList>
    </citation>
    <scope>NUCLEOTIDE SEQUENCE [LARGE SCALE GENOMIC DNA]</scope>
    <source>
        <strain evidence="3">J235TASD1</strain>
    </source>
</reference>
<dbReference type="Proteomes" id="UP000070501">
    <property type="component" value="Unassembled WGS sequence"/>
</dbReference>
<dbReference type="Pfam" id="PF06985">
    <property type="entry name" value="HET"/>
    <property type="match status" value="1"/>
</dbReference>
<evidence type="ECO:0000313" key="2">
    <source>
        <dbReference type="EMBL" id="KXJ93541.1"/>
    </source>
</evidence>
<feature type="domain" description="Heterokaryon incompatibility" evidence="1">
    <location>
        <begin position="26"/>
        <end position="121"/>
    </location>
</feature>
<dbReference type="PANTHER" id="PTHR10622">
    <property type="entry name" value="HET DOMAIN-CONTAINING PROTEIN"/>
    <property type="match status" value="1"/>
</dbReference>
<dbReference type="OrthoDB" id="674604at2759"/>
<accession>A0A136J8R0</accession>
<proteinExistence type="predicted"/>
<sequence>MRLLYFDSHGGVTLVGPFSRRETPRYAILSHTWGSDADEVTLVDLQSGLAESKPGYEKIAFCLKQAAADRLAHVWIDTCCIDKTSSAELSEAINSMYRWYRESARCYVFLQDVSTTSADDGIAMLRTCRWMTRGWTLQEMLAPLSVEFFSREGTLLGTKDTLAKLISEITTIPTEALSSLTMNNISRHERMRWMQHRTTKLEEDMLLTLSS</sequence>
<evidence type="ECO:0000259" key="1">
    <source>
        <dbReference type="Pfam" id="PF06985"/>
    </source>
</evidence>
<name>A0A136J8R0_9PEZI</name>
<evidence type="ECO:0000313" key="3">
    <source>
        <dbReference type="Proteomes" id="UP000070501"/>
    </source>
</evidence>
<dbReference type="EMBL" id="KQ964248">
    <property type="protein sequence ID" value="KXJ93541.1"/>
    <property type="molecule type" value="Genomic_DNA"/>
</dbReference>
<dbReference type="AlphaFoldDB" id="A0A136J8R0"/>
<dbReference type="PANTHER" id="PTHR10622:SF11">
    <property type="entry name" value="HET-DOMAIN-CONTAINING PROTEIN"/>
    <property type="match status" value="1"/>
</dbReference>
<keyword evidence="3" id="KW-1185">Reference proteome</keyword>
<dbReference type="STRING" id="196109.A0A136J8R0"/>
<dbReference type="InterPro" id="IPR010730">
    <property type="entry name" value="HET"/>
</dbReference>